<dbReference type="EMBL" id="CP058560">
    <property type="protein sequence ID" value="QUH23088.1"/>
    <property type="molecule type" value="Genomic_DNA"/>
</dbReference>
<dbReference type="RefSeq" id="WP_211534035.1">
    <property type="nucleotide sequence ID" value="NZ_CP058560.1"/>
</dbReference>
<proteinExistence type="predicted"/>
<dbReference type="GeneID" id="64820007"/>
<dbReference type="InterPro" id="IPR029060">
    <property type="entry name" value="PIN-like_dom_sf"/>
</dbReference>
<reference evidence="1" key="1">
    <citation type="submission" date="2020-07" db="EMBL/GenBank/DDBJ databases">
        <title>Methanobacterium. sp. MethCan genome.</title>
        <authorList>
            <person name="Postec A."/>
            <person name="Quemeneur M."/>
        </authorList>
    </citation>
    <scope>NUCLEOTIDE SEQUENCE</scope>
    <source>
        <strain evidence="1">MethCAN</strain>
    </source>
</reference>
<dbReference type="CDD" id="cd09871">
    <property type="entry name" value="PIN_MtVapC28-VapC30-like"/>
    <property type="match status" value="1"/>
</dbReference>
<accession>A0A8T8K3M1</accession>
<name>A0A8T8K3M1_9EURY</name>
<sequence>MKIVIDESALFDKDFCQYLLQGEEECYLSALSYLEYLSWQLNNGNTPTMVDVFLSEMNIEVVPFGKKEVKEAIKLASSQKNPMDLAGLATASSQDVMLISNLEKEYSDIILVESTRQFMENNK</sequence>
<dbReference type="Proteomes" id="UP000681041">
    <property type="component" value="Chromosome"/>
</dbReference>
<protein>
    <submittedName>
        <fullName evidence="1">Type II toxin-antitoxin system VapC family toxin</fullName>
    </submittedName>
</protein>
<keyword evidence="2" id="KW-1185">Reference proteome</keyword>
<dbReference type="AlphaFoldDB" id="A0A8T8K3M1"/>
<evidence type="ECO:0000313" key="1">
    <source>
        <dbReference type="EMBL" id="QUH23088.1"/>
    </source>
</evidence>
<dbReference type="SUPFAM" id="SSF88723">
    <property type="entry name" value="PIN domain-like"/>
    <property type="match status" value="1"/>
</dbReference>
<evidence type="ECO:0000313" key="2">
    <source>
        <dbReference type="Proteomes" id="UP000681041"/>
    </source>
</evidence>
<dbReference type="OrthoDB" id="70111at2157"/>
<dbReference type="Gene3D" id="3.40.50.1010">
    <property type="entry name" value="5'-nuclease"/>
    <property type="match status" value="1"/>
</dbReference>
<dbReference type="KEGG" id="meme:HYG87_04540"/>
<organism evidence="1 2">
    <name type="scientific">Methanobacterium alkalithermotolerans</name>
    <dbReference type="NCBI Taxonomy" id="2731220"/>
    <lineage>
        <taxon>Archaea</taxon>
        <taxon>Methanobacteriati</taxon>
        <taxon>Methanobacteriota</taxon>
        <taxon>Methanomada group</taxon>
        <taxon>Methanobacteria</taxon>
        <taxon>Methanobacteriales</taxon>
        <taxon>Methanobacteriaceae</taxon>
        <taxon>Methanobacterium</taxon>
    </lineage>
</organism>
<gene>
    <name evidence="1" type="ORF">HYG87_04540</name>
</gene>